<dbReference type="EC" id="2.7.1.26" evidence="2"/>
<dbReference type="EMBL" id="CALNXI010000553">
    <property type="protein sequence ID" value="CAH3029107.1"/>
    <property type="molecule type" value="Genomic_DNA"/>
</dbReference>
<dbReference type="InterPro" id="IPR015865">
    <property type="entry name" value="Riboflavin_kinase_bac/euk"/>
</dbReference>
<keyword evidence="8" id="KW-0732">Signal</keyword>
<keyword evidence="5" id="KW-0808">Transferase</keyword>
<dbReference type="InterPro" id="IPR023465">
    <property type="entry name" value="Riboflavin_kinase_dom_sf"/>
</dbReference>
<evidence type="ECO:0000256" key="1">
    <source>
        <dbReference type="ARBA" id="ARBA00005201"/>
    </source>
</evidence>
<protein>
    <recommendedName>
        <fullName evidence="2">riboflavin kinase</fullName>
        <ecNumber evidence="2">2.7.1.26</ecNumber>
    </recommendedName>
</protein>
<evidence type="ECO:0000256" key="4">
    <source>
        <dbReference type="ARBA" id="ARBA00022643"/>
    </source>
</evidence>
<evidence type="ECO:0000256" key="6">
    <source>
        <dbReference type="ARBA" id="ARBA00022741"/>
    </source>
</evidence>
<dbReference type="SUPFAM" id="SSF82114">
    <property type="entry name" value="Riboflavin kinase-like"/>
    <property type="match status" value="1"/>
</dbReference>
<keyword evidence="4" id="KW-0288">FMN</keyword>
<evidence type="ECO:0000256" key="8">
    <source>
        <dbReference type="SAM" id="SignalP"/>
    </source>
</evidence>
<sequence length="169" mass="18710">MVATGHITQASSSVLAFLPLFLRAPVVNGMRRGGKELGIPTANFPTNVVDSLPEAISTGIYYGWASVDRGPVYKMVMSVGWNPFYKNTKKSMETHIIHTFEDDFYGSELSVVILGFIRPEKDFPSLESLIDAIQTDIREAEQALETPENQKFLSHSFFKTEGDNANGCT</sequence>
<evidence type="ECO:0000256" key="7">
    <source>
        <dbReference type="ARBA" id="ARBA00022840"/>
    </source>
</evidence>
<gene>
    <name evidence="10" type="ORF">PEVE_00035594</name>
</gene>
<proteinExistence type="predicted"/>
<dbReference type="Pfam" id="PF01687">
    <property type="entry name" value="Flavokinase"/>
    <property type="match status" value="1"/>
</dbReference>
<dbReference type="PANTHER" id="PTHR22749">
    <property type="entry name" value="RIBOFLAVIN KINASE/FMN ADENYLYLTRANSFERASE"/>
    <property type="match status" value="1"/>
</dbReference>
<feature type="signal peptide" evidence="8">
    <location>
        <begin position="1"/>
        <end position="29"/>
    </location>
</feature>
<evidence type="ECO:0000256" key="5">
    <source>
        <dbReference type="ARBA" id="ARBA00022679"/>
    </source>
</evidence>
<name>A0ABN8MHE9_9CNID</name>
<reference evidence="10 11" key="1">
    <citation type="submission" date="2022-05" db="EMBL/GenBank/DDBJ databases">
        <authorList>
            <consortium name="Genoscope - CEA"/>
            <person name="William W."/>
        </authorList>
    </citation>
    <scope>NUCLEOTIDE SEQUENCE [LARGE SCALE GENOMIC DNA]</scope>
</reference>
<keyword evidence="6" id="KW-0547">Nucleotide-binding</keyword>
<evidence type="ECO:0000256" key="3">
    <source>
        <dbReference type="ARBA" id="ARBA00022630"/>
    </source>
</evidence>
<comment type="caution">
    <text evidence="10">The sequence shown here is derived from an EMBL/GenBank/DDBJ whole genome shotgun (WGS) entry which is preliminary data.</text>
</comment>
<dbReference type="PANTHER" id="PTHR22749:SF6">
    <property type="entry name" value="RIBOFLAVIN KINASE"/>
    <property type="match status" value="1"/>
</dbReference>
<dbReference type="Proteomes" id="UP001159427">
    <property type="component" value="Unassembled WGS sequence"/>
</dbReference>
<comment type="pathway">
    <text evidence="1">Cofactor biosynthesis; FMN biosynthesis; FMN from riboflavin (ATP route): step 1/1.</text>
</comment>
<organism evidence="10 11">
    <name type="scientific">Porites evermanni</name>
    <dbReference type="NCBI Taxonomy" id="104178"/>
    <lineage>
        <taxon>Eukaryota</taxon>
        <taxon>Metazoa</taxon>
        <taxon>Cnidaria</taxon>
        <taxon>Anthozoa</taxon>
        <taxon>Hexacorallia</taxon>
        <taxon>Scleractinia</taxon>
        <taxon>Fungiina</taxon>
        <taxon>Poritidae</taxon>
        <taxon>Porites</taxon>
    </lineage>
</organism>
<dbReference type="SMART" id="SM00904">
    <property type="entry name" value="Flavokinase"/>
    <property type="match status" value="1"/>
</dbReference>
<keyword evidence="3" id="KW-0285">Flavoprotein</keyword>
<evidence type="ECO:0000313" key="11">
    <source>
        <dbReference type="Proteomes" id="UP001159427"/>
    </source>
</evidence>
<keyword evidence="11" id="KW-1185">Reference proteome</keyword>
<keyword evidence="7" id="KW-0067">ATP-binding</keyword>
<dbReference type="InterPro" id="IPR023468">
    <property type="entry name" value="Riboflavin_kinase"/>
</dbReference>
<evidence type="ECO:0000256" key="2">
    <source>
        <dbReference type="ARBA" id="ARBA00012105"/>
    </source>
</evidence>
<evidence type="ECO:0000313" key="10">
    <source>
        <dbReference type="EMBL" id="CAH3029107.1"/>
    </source>
</evidence>
<evidence type="ECO:0000259" key="9">
    <source>
        <dbReference type="SMART" id="SM00904"/>
    </source>
</evidence>
<feature type="domain" description="Riboflavin kinase" evidence="9">
    <location>
        <begin position="17"/>
        <end position="145"/>
    </location>
</feature>
<dbReference type="Gene3D" id="2.40.30.30">
    <property type="entry name" value="Riboflavin kinase-like"/>
    <property type="match status" value="1"/>
</dbReference>
<accession>A0ABN8MHE9</accession>
<feature type="chain" id="PRO_5045626576" description="riboflavin kinase" evidence="8">
    <location>
        <begin position="30"/>
        <end position="169"/>
    </location>
</feature>